<organism evidence="2 3">
    <name type="scientific">Sandaracinus amylolyticus</name>
    <dbReference type="NCBI Taxonomy" id="927083"/>
    <lineage>
        <taxon>Bacteria</taxon>
        <taxon>Pseudomonadati</taxon>
        <taxon>Myxococcota</taxon>
        <taxon>Polyangia</taxon>
        <taxon>Polyangiales</taxon>
        <taxon>Sandaracinaceae</taxon>
        <taxon>Sandaracinus</taxon>
    </lineage>
</organism>
<dbReference type="AlphaFoldDB" id="A0A0F6SEM6"/>
<dbReference type="PANTHER" id="PTHR35024">
    <property type="entry name" value="HYPOTHETICAL CYTOSOLIC PROTEIN"/>
    <property type="match status" value="1"/>
</dbReference>
<proteinExistence type="inferred from homology"/>
<dbReference type="OrthoDB" id="9789407at2"/>
<protein>
    <submittedName>
        <fullName evidence="2">Integral membrane protein CcmA</fullName>
    </submittedName>
</protein>
<dbReference type="PANTHER" id="PTHR35024:SF4">
    <property type="entry name" value="POLYMER-FORMING CYTOSKELETAL PROTEIN"/>
    <property type="match status" value="1"/>
</dbReference>
<evidence type="ECO:0000313" key="2">
    <source>
        <dbReference type="EMBL" id="AKF05459.1"/>
    </source>
</evidence>
<evidence type="ECO:0000256" key="1">
    <source>
        <dbReference type="ARBA" id="ARBA00044755"/>
    </source>
</evidence>
<dbReference type="Pfam" id="PF04519">
    <property type="entry name" value="Bactofilin"/>
    <property type="match status" value="1"/>
</dbReference>
<gene>
    <name evidence="2" type="ORF">DB32_002608</name>
</gene>
<accession>A0A0F6SEM6</accession>
<sequence>MPAPRDLTGIGELHALLGRGARFEGKLAFEGRVRIDGALKGEILGDGVLVIGDGAEVEANVEVGTLIVRGGVLRGNVLARQLIEIHPEGAVYGDIQAPEIDISKGCVFEGRCTMLPVDRDEEEGETAETAVPDEHG</sequence>
<name>A0A0F6SEM6_9BACT</name>
<dbReference type="RefSeq" id="WP_053232695.1">
    <property type="nucleotide sequence ID" value="NZ_CP011125.1"/>
</dbReference>
<dbReference type="EMBL" id="CP011125">
    <property type="protein sequence ID" value="AKF05459.1"/>
    <property type="molecule type" value="Genomic_DNA"/>
</dbReference>
<evidence type="ECO:0000313" key="3">
    <source>
        <dbReference type="Proteomes" id="UP000034883"/>
    </source>
</evidence>
<dbReference type="Proteomes" id="UP000034883">
    <property type="component" value="Chromosome"/>
</dbReference>
<dbReference type="InterPro" id="IPR007607">
    <property type="entry name" value="BacA/B"/>
</dbReference>
<comment type="similarity">
    <text evidence="1">Belongs to the bactofilin family.</text>
</comment>
<reference evidence="2 3" key="1">
    <citation type="submission" date="2015-03" db="EMBL/GenBank/DDBJ databases">
        <title>Genome assembly of Sandaracinus amylolyticus DSM 53668.</title>
        <authorList>
            <person name="Sharma G."/>
            <person name="Subramanian S."/>
        </authorList>
    </citation>
    <scope>NUCLEOTIDE SEQUENCE [LARGE SCALE GENOMIC DNA]</scope>
    <source>
        <strain evidence="2 3">DSM 53668</strain>
    </source>
</reference>
<dbReference type="STRING" id="927083.DB32_002608"/>
<dbReference type="KEGG" id="samy:DB32_002608"/>
<keyword evidence="3" id="KW-1185">Reference proteome</keyword>